<dbReference type="FunFam" id="1.10.3210.10:FF:000001">
    <property type="entry name" value="GTP pyrophosphokinase RelA"/>
    <property type="match status" value="1"/>
</dbReference>
<dbReference type="PROSITE" id="PS51831">
    <property type="entry name" value="HD"/>
    <property type="match status" value="1"/>
</dbReference>
<evidence type="ECO:0000256" key="2">
    <source>
        <dbReference type="SAM" id="MobiDB-lite"/>
    </source>
</evidence>
<dbReference type="EMBL" id="HBGS01012132">
    <property type="protein sequence ID" value="CAD9390160.1"/>
    <property type="molecule type" value="Transcribed_RNA"/>
</dbReference>
<evidence type="ECO:0000256" key="3">
    <source>
        <dbReference type="SAM" id="Phobius"/>
    </source>
</evidence>
<dbReference type="SMART" id="SM00471">
    <property type="entry name" value="HDc"/>
    <property type="match status" value="1"/>
</dbReference>
<dbReference type="Pfam" id="PF13328">
    <property type="entry name" value="HD_4"/>
    <property type="match status" value="1"/>
</dbReference>
<dbReference type="PANTHER" id="PTHR21262:SF31">
    <property type="entry name" value="GTP PYROPHOSPHOKINASE"/>
    <property type="match status" value="1"/>
</dbReference>
<dbReference type="SUPFAM" id="SSF109604">
    <property type="entry name" value="HD-domain/PDEase-like"/>
    <property type="match status" value="1"/>
</dbReference>
<keyword evidence="3" id="KW-0812">Transmembrane</keyword>
<dbReference type="InterPro" id="IPR006674">
    <property type="entry name" value="HD_domain"/>
</dbReference>
<keyword evidence="3" id="KW-1133">Transmembrane helix</keyword>
<evidence type="ECO:0000313" key="5">
    <source>
        <dbReference type="EMBL" id="CAD9390160.1"/>
    </source>
</evidence>
<dbReference type="CDD" id="cd00077">
    <property type="entry name" value="HDc"/>
    <property type="match status" value="1"/>
</dbReference>
<accession>A0A7S2B918</accession>
<proteinExistence type="inferred from homology"/>
<gene>
    <name evidence="5" type="ORF">DSPE1174_LOCUS6384</name>
</gene>
<comment type="similarity">
    <text evidence="1">Belongs to the RelA/SpoT family.</text>
</comment>
<feature type="region of interest" description="Disordered" evidence="2">
    <location>
        <begin position="133"/>
        <end position="168"/>
    </location>
</feature>
<dbReference type="PANTHER" id="PTHR21262">
    <property type="entry name" value="GUANOSINE-3',5'-BIS DIPHOSPHATE 3'-PYROPHOSPHOHYDROLASE"/>
    <property type="match status" value="1"/>
</dbReference>
<dbReference type="AlphaFoldDB" id="A0A7S2B918"/>
<feature type="domain" description="HD" evidence="4">
    <location>
        <begin position="215"/>
        <end position="326"/>
    </location>
</feature>
<dbReference type="Gene3D" id="1.10.3210.10">
    <property type="entry name" value="Hypothetical protein af1432"/>
    <property type="match status" value="1"/>
</dbReference>
<protein>
    <recommendedName>
        <fullName evidence="4">HD domain-containing protein</fullName>
    </recommendedName>
</protein>
<evidence type="ECO:0000256" key="1">
    <source>
        <dbReference type="ARBA" id="ARBA00007476"/>
    </source>
</evidence>
<feature type="compositionally biased region" description="Low complexity" evidence="2">
    <location>
        <begin position="155"/>
        <end position="168"/>
    </location>
</feature>
<evidence type="ECO:0000259" key="4">
    <source>
        <dbReference type="PROSITE" id="PS51831"/>
    </source>
</evidence>
<dbReference type="InterPro" id="IPR003607">
    <property type="entry name" value="HD/PDEase_dom"/>
</dbReference>
<reference evidence="5" key="1">
    <citation type="submission" date="2021-01" db="EMBL/GenBank/DDBJ databases">
        <authorList>
            <person name="Corre E."/>
            <person name="Pelletier E."/>
            <person name="Niang G."/>
            <person name="Scheremetjew M."/>
            <person name="Finn R."/>
            <person name="Kale V."/>
            <person name="Holt S."/>
            <person name="Cochrane G."/>
            <person name="Meng A."/>
            <person name="Brown T."/>
            <person name="Cohen L."/>
        </authorList>
    </citation>
    <scope>NUCLEOTIDE SEQUENCE</scope>
    <source>
        <strain evidence="5">CCMP1381</strain>
    </source>
</reference>
<organism evidence="5">
    <name type="scientific">Octactis speculum</name>
    <dbReference type="NCBI Taxonomy" id="3111310"/>
    <lineage>
        <taxon>Eukaryota</taxon>
        <taxon>Sar</taxon>
        <taxon>Stramenopiles</taxon>
        <taxon>Ochrophyta</taxon>
        <taxon>Dictyochophyceae</taxon>
        <taxon>Dictyochales</taxon>
        <taxon>Dictyochaceae</taxon>
        <taxon>Octactis</taxon>
    </lineage>
</organism>
<name>A0A7S2B918_9STRA</name>
<keyword evidence="3" id="KW-0472">Membrane</keyword>
<sequence>MKGCALAQAAKSEGFKPLTKRMSEPLPETKPLAFQREKKRSISDSFVAPKTYRLGSLAELKIEELQKAVAFRAHFSMVTESENSNVKSPRKRVALVLQTHRSRATLSVDRGLAMTLAMITFALLCGNAAAYTANPSHASPPRSSGGPLHFAPQHTTAATSTPPAPSTVSTAMKKLRHATRYLHNGLGASSQAVEEALAFAEDAHEGQFRRSGEEYVVHPIETACILAEMRADVDTVVAGLLHDVVEDTDWSTEQLCARFGASVSNIVAGVTDVDATHPAFSDDVAQPPAAMTKEEKDLFNKKRLLLAMGADLNVVLVKLADRVHNMRTLDAMPPEKRAKKARETLELFVPVAHAVGVAPLEQELRDLSARHLGDDAYNVIQQQQQQQQQTTPAPKTDNPFAELMALDLGLLSSGGGGGGAAAAAARVSPLSGLFGLKFLEVQCPALLDEFLANDEELRRADVGRKLAHHRETWAAQCAAADAPHLSSAITHTGTAPQTHQGHQSRTWLNGITGEVDDLISEPQKHLRAIYSTAMAAQFMDFPIKPFDMGESPVISSLSNFLWASPQSSTRRKVARD</sequence>
<feature type="transmembrane region" description="Helical" evidence="3">
    <location>
        <begin position="111"/>
        <end position="133"/>
    </location>
</feature>